<dbReference type="OrthoDB" id="7850102at2759"/>
<sequence>MNPLTECGLDRHFATQVRNLRLFTREHPISQKDIDLSQRWLDHLQQATGQDKYARNCIMLMMNDQLREIGHLRKPFTEMKNVQRCMDDLLNEYDGGTVEEQPMTAAVKEAEEIMSTASSYGGGSSRCSKEATVKNPLPEFDSVKQANQDLLKEIDSLHSRTVEAEQHYRSRSLMLEKKMAEKFKVDQQELQQECIYQACREAIALLKNWSGGEMPLNFLATCFEPFLRNELVTSPQISKLDCSLEDILNGIMNQACARREKNVRMLYDHIQKHQHEILNEKEGKVRQMQEYLKQERQRLRVLSDDLKRREVLIWSHQSAVTGRPLEEPSSPRITECEYCLWEKSLKARPIDPTCRICQLEKSKSAEELEKLSDVLSDLSVDKW</sequence>
<dbReference type="Proteomes" id="UP001652680">
    <property type="component" value="Unassembled WGS sequence"/>
</dbReference>
<proteinExistence type="predicted"/>
<feature type="coiled-coil region" evidence="1">
    <location>
        <begin position="278"/>
        <end position="305"/>
    </location>
</feature>
<dbReference type="GeneID" id="108037069"/>
<evidence type="ECO:0000313" key="2">
    <source>
        <dbReference type="EnsemblMetazoa" id="XP_016969010.1"/>
    </source>
</evidence>
<evidence type="ECO:0000313" key="4">
    <source>
        <dbReference type="RefSeq" id="XP_016969010.1"/>
    </source>
</evidence>
<dbReference type="OMA" id="DKFARNC"/>
<reference evidence="2" key="3">
    <citation type="submission" date="2025-05" db="UniProtKB">
        <authorList>
            <consortium name="EnsemblMetazoa"/>
        </authorList>
    </citation>
    <scope>IDENTIFICATION</scope>
</reference>
<organism evidence="4">
    <name type="scientific">Drosophila rhopaloa</name>
    <name type="common">Fruit fly</name>
    <dbReference type="NCBI Taxonomy" id="1041015"/>
    <lineage>
        <taxon>Eukaryota</taxon>
        <taxon>Metazoa</taxon>
        <taxon>Ecdysozoa</taxon>
        <taxon>Arthropoda</taxon>
        <taxon>Hexapoda</taxon>
        <taxon>Insecta</taxon>
        <taxon>Pterygota</taxon>
        <taxon>Neoptera</taxon>
        <taxon>Endopterygota</taxon>
        <taxon>Diptera</taxon>
        <taxon>Brachycera</taxon>
        <taxon>Muscomorpha</taxon>
        <taxon>Ephydroidea</taxon>
        <taxon>Drosophilidae</taxon>
        <taxon>Drosophila</taxon>
        <taxon>Sophophora</taxon>
    </lineage>
</organism>
<reference evidence="4" key="2">
    <citation type="submission" date="2025-04" db="UniProtKB">
        <authorList>
            <consortium name="RefSeq"/>
        </authorList>
    </citation>
    <scope>IDENTIFICATION</scope>
</reference>
<keyword evidence="1" id="KW-0175">Coiled coil</keyword>
<accession>A0A6P4DU20</accession>
<name>A0A6P4DU20_DRORH</name>
<dbReference type="AlphaFoldDB" id="A0A6P4DU20"/>
<reference evidence="3" key="1">
    <citation type="journal article" date="2021" name="Elife">
        <title>Highly contiguous assemblies of 101 drosophilid genomes.</title>
        <authorList>
            <person name="Kim B.Y."/>
            <person name="Wang J.R."/>
            <person name="Miller D.E."/>
            <person name="Barmina O."/>
            <person name="Delaney E."/>
            <person name="Thompson A."/>
            <person name="Comeault A.A."/>
            <person name="Peede D."/>
            <person name="D'Agostino E.R."/>
            <person name="Pelaez J."/>
            <person name="Aguilar J.M."/>
            <person name="Haji D."/>
            <person name="Matsunaga T."/>
            <person name="Armstrong E.E."/>
            <person name="Zych M."/>
            <person name="Ogawa Y."/>
            <person name="Stamenkovic-Radak M."/>
            <person name="Jelic M."/>
            <person name="Veselinovic M.S."/>
            <person name="Tanaskovic M."/>
            <person name="Eric P."/>
            <person name="Gao J.J."/>
            <person name="Katoh T.K."/>
            <person name="Toda M.J."/>
            <person name="Watabe H."/>
            <person name="Watada M."/>
            <person name="Davis J.S."/>
            <person name="Moyle L.C."/>
            <person name="Manoli G."/>
            <person name="Bertolini E."/>
            <person name="Kostal V."/>
            <person name="Hawley R.S."/>
            <person name="Takahashi A."/>
            <person name="Jones C.D."/>
            <person name="Price D.K."/>
            <person name="Whiteman N."/>
            <person name="Kopp A."/>
            <person name="Matute D.R."/>
            <person name="Petrov D.A."/>
        </authorList>
    </citation>
    <scope>NUCLEOTIDE SEQUENCE [LARGE SCALE GENOMIC DNA]</scope>
</reference>
<keyword evidence="3" id="KW-1185">Reference proteome</keyword>
<evidence type="ECO:0000313" key="3">
    <source>
        <dbReference type="Proteomes" id="UP001652680"/>
    </source>
</evidence>
<gene>
    <name evidence="4" type="primary">LOC108037069</name>
    <name evidence="2" type="synonym">108037069</name>
</gene>
<dbReference type="RefSeq" id="XP_016969010.1">
    <property type="nucleotide sequence ID" value="XM_017113521.1"/>
</dbReference>
<protein>
    <submittedName>
        <fullName evidence="4">Uncharacterized protein LOC108037069</fullName>
    </submittedName>
</protein>
<dbReference type="EnsemblMetazoa" id="XM_017113521.1">
    <property type="protein sequence ID" value="XP_016969010.1"/>
    <property type="gene ID" value="LOC108037069"/>
</dbReference>
<evidence type="ECO:0000256" key="1">
    <source>
        <dbReference type="SAM" id="Coils"/>
    </source>
</evidence>